<evidence type="ECO:0000313" key="4">
    <source>
        <dbReference type="EMBL" id="MBB5966468.1"/>
    </source>
</evidence>
<evidence type="ECO:0000313" key="5">
    <source>
        <dbReference type="Proteomes" id="UP000562352"/>
    </source>
</evidence>
<evidence type="ECO:0000256" key="3">
    <source>
        <dbReference type="RuleBase" id="RU003560"/>
    </source>
</evidence>
<dbReference type="AlphaFoldDB" id="A0A841DDU8"/>
<dbReference type="GO" id="GO:0030170">
    <property type="term" value="F:pyridoxal phosphate binding"/>
    <property type="evidence" value="ECO:0007669"/>
    <property type="project" value="InterPro"/>
</dbReference>
<dbReference type="EC" id="5.4.3.8" evidence="4"/>
<dbReference type="InterPro" id="IPR005814">
    <property type="entry name" value="Aminotrans_3"/>
</dbReference>
<comment type="caution">
    <text evidence="4">The sequence shown here is derived from an EMBL/GenBank/DDBJ whole genome shotgun (WGS) entry which is preliminary data.</text>
</comment>
<keyword evidence="5" id="KW-1185">Reference proteome</keyword>
<keyword evidence="2 3" id="KW-0663">Pyridoxal phosphate</keyword>
<dbReference type="PANTHER" id="PTHR43713">
    <property type="entry name" value="GLUTAMATE-1-SEMIALDEHYDE 2,1-AMINOMUTASE"/>
    <property type="match status" value="1"/>
</dbReference>
<reference evidence="4 5" key="1">
    <citation type="submission" date="2020-08" db="EMBL/GenBank/DDBJ databases">
        <title>Genomic Encyclopedia of Type Strains, Phase III (KMG-III): the genomes of soil and plant-associated and newly described type strains.</title>
        <authorList>
            <person name="Whitman W."/>
        </authorList>
    </citation>
    <scope>NUCLEOTIDE SEQUENCE [LARGE SCALE GENOMIC DNA]</scope>
    <source>
        <strain evidence="4 5">CECT 3303</strain>
    </source>
</reference>
<proteinExistence type="inferred from homology"/>
<dbReference type="SUPFAM" id="SSF53383">
    <property type="entry name" value="PLP-dependent transferases"/>
    <property type="match status" value="1"/>
</dbReference>
<dbReference type="InterPro" id="IPR015422">
    <property type="entry name" value="PyrdxlP-dep_Trfase_small"/>
</dbReference>
<dbReference type="EMBL" id="JACHJJ010000023">
    <property type="protein sequence ID" value="MBB5966468.1"/>
    <property type="molecule type" value="Genomic_DNA"/>
</dbReference>
<organism evidence="4 5">
    <name type="scientific">Planomonospora venezuelensis</name>
    <dbReference type="NCBI Taxonomy" id="1999"/>
    <lineage>
        <taxon>Bacteria</taxon>
        <taxon>Bacillati</taxon>
        <taxon>Actinomycetota</taxon>
        <taxon>Actinomycetes</taxon>
        <taxon>Streptosporangiales</taxon>
        <taxon>Streptosporangiaceae</taxon>
        <taxon>Planomonospora</taxon>
    </lineage>
</organism>
<dbReference type="InterPro" id="IPR049704">
    <property type="entry name" value="Aminotrans_3_PPA_site"/>
</dbReference>
<name>A0A841DDU8_PLAVE</name>
<dbReference type="CDD" id="cd00610">
    <property type="entry name" value="OAT_like"/>
    <property type="match status" value="1"/>
</dbReference>
<keyword evidence="4" id="KW-0413">Isomerase</keyword>
<dbReference type="Proteomes" id="UP000562352">
    <property type="component" value="Unassembled WGS sequence"/>
</dbReference>
<accession>A0A841DDU8</accession>
<dbReference type="Gene3D" id="3.90.1150.10">
    <property type="entry name" value="Aspartate Aminotransferase, domain 1"/>
    <property type="match status" value="1"/>
</dbReference>
<dbReference type="InterPro" id="IPR015424">
    <property type="entry name" value="PyrdxlP-dep_Trfase"/>
</dbReference>
<comment type="cofactor">
    <cofactor evidence="1">
        <name>pyridoxal 5'-phosphate</name>
        <dbReference type="ChEBI" id="CHEBI:597326"/>
    </cofactor>
</comment>
<dbReference type="InterPro" id="IPR015421">
    <property type="entry name" value="PyrdxlP-dep_Trfase_major"/>
</dbReference>
<dbReference type="GO" id="GO:0042286">
    <property type="term" value="F:glutamate-1-semialdehyde 2,1-aminomutase activity"/>
    <property type="evidence" value="ECO:0007669"/>
    <property type="project" value="UniProtKB-EC"/>
</dbReference>
<dbReference type="PANTHER" id="PTHR43713:SF3">
    <property type="entry name" value="GLUTAMATE-1-SEMIALDEHYDE 2,1-AMINOMUTASE 1, CHLOROPLASTIC-RELATED"/>
    <property type="match status" value="1"/>
</dbReference>
<dbReference type="Gene3D" id="3.40.640.10">
    <property type="entry name" value="Type I PLP-dependent aspartate aminotransferase-like (Major domain)"/>
    <property type="match status" value="1"/>
</dbReference>
<comment type="similarity">
    <text evidence="3">Belongs to the class-III pyridoxal-phosphate-dependent aminotransferase family.</text>
</comment>
<dbReference type="PROSITE" id="PS00600">
    <property type="entry name" value="AA_TRANSFER_CLASS_3"/>
    <property type="match status" value="1"/>
</dbReference>
<dbReference type="RefSeq" id="WP_184946586.1">
    <property type="nucleotide sequence ID" value="NZ_BAAAWZ010000001.1"/>
</dbReference>
<dbReference type="GO" id="GO:0008483">
    <property type="term" value="F:transaminase activity"/>
    <property type="evidence" value="ECO:0007669"/>
    <property type="project" value="InterPro"/>
</dbReference>
<protein>
    <submittedName>
        <fullName evidence="4">Glutamate-1-semialdehyde 2,1-aminomutase</fullName>
        <ecNumber evidence="4">5.4.3.8</ecNumber>
    </submittedName>
</protein>
<evidence type="ECO:0000256" key="1">
    <source>
        <dbReference type="ARBA" id="ARBA00001933"/>
    </source>
</evidence>
<sequence>MVSQWSASKTALDRAQRSIGGGVTSSVRSSVKPHQIYFASGNGPRIVDIEDNSYIDYVLGWGPLLLGHAHPQVGAAVKAQLDRGTLFGGGNLTEIVAAEKFLAALGWAERLLWSNTGTEAVQIALRLVRSHTGRDVVIKLGGGYHGWHDTVFASVVVYGGGGSAIPHSAGQPASSLADLRVGLYNDLDACAALFAAEPGRVAAVLVDPTSSNTGSVVPAPGFLEGLRRLCDEHGALLIFDEVVSGLRLGLAGATGRFGVTPDLATFGKAIGGGLGASAVAGRADIIDLVTRDTVHSGTFNGNPLAMAAVDATMDVLSTDGVYPQIENTSRTLVEGIRAAAAKTGHTIAVHGIGATALVAPGLPEITGPDDFITADWHWWDDLLVPEMLARGIYLLPHGRLFLSTEHGPAEVAETVAAFAEVFAMLPPPRVTS</sequence>
<gene>
    <name evidence="4" type="ORF">FHS22_005759</name>
</gene>
<evidence type="ECO:0000256" key="2">
    <source>
        <dbReference type="ARBA" id="ARBA00022898"/>
    </source>
</evidence>
<dbReference type="Pfam" id="PF00202">
    <property type="entry name" value="Aminotran_3"/>
    <property type="match status" value="1"/>
</dbReference>